<comment type="cofactor">
    <cofactor evidence="1 7">
        <name>pyridoxal 5'-phosphate</name>
        <dbReference type="ChEBI" id="CHEBI:597326"/>
    </cofactor>
</comment>
<dbReference type="Gene3D" id="3.90.1150.10">
    <property type="entry name" value="Aspartate Aminotransferase, domain 1"/>
    <property type="match status" value="1"/>
</dbReference>
<dbReference type="PROSITE" id="PS00595">
    <property type="entry name" value="AA_TRANSFER_CLASS_5"/>
    <property type="match status" value="1"/>
</dbReference>
<evidence type="ECO:0000256" key="4">
    <source>
        <dbReference type="ARBA" id="ARBA00022898"/>
    </source>
</evidence>
<comment type="similarity">
    <text evidence="2">Belongs to the class-V pyridoxal-phosphate-dependent aminotransferase family. NifS/IscS subfamily.</text>
</comment>
<evidence type="ECO:0000256" key="7">
    <source>
        <dbReference type="RuleBase" id="RU004504"/>
    </source>
</evidence>
<keyword evidence="5" id="KW-0408">Iron</keyword>
<dbReference type="InterPro" id="IPR000192">
    <property type="entry name" value="Aminotrans_V_dom"/>
</dbReference>
<dbReference type="PIRSF" id="PIRSF005572">
    <property type="entry name" value="NifS"/>
    <property type="match status" value="1"/>
</dbReference>
<dbReference type="Gene3D" id="3.40.640.10">
    <property type="entry name" value="Type I PLP-dependent aspartate aminotransferase-like (Major domain)"/>
    <property type="match status" value="1"/>
</dbReference>
<dbReference type="InterPro" id="IPR015421">
    <property type="entry name" value="PyrdxlP-dep_Trfase_major"/>
</dbReference>
<dbReference type="PANTHER" id="PTHR11601">
    <property type="entry name" value="CYSTEINE DESULFURYLASE FAMILY MEMBER"/>
    <property type="match status" value="1"/>
</dbReference>
<keyword evidence="10" id="KW-1185">Reference proteome</keyword>
<comment type="caution">
    <text evidence="9">The sequence shown here is derived from an EMBL/GenBank/DDBJ whole genome shotgun (WGS) entry which is preliminary data.</text>
</comment>
<evidence type="ECO:0000313" key="10">
    <source>
        <dbReference type="Proteomes" id="UP000623172"/>
    </source>
</evidence>
<dbReference type="SUPFAM" id="SSF53383">
    <property type="entry name" value="PLP-dependent transferases"/>
    <property type="match status" value="1"/>
</dbReference>
<dbReference type="EMBL" id="JACRSR010000001">
    <property type="protein sequence ID" value="MBC8530650.1"/>
    <property type="molecule type" value="Genomic_DNA"/>
</dbReference>
<evidence type="ECO:0000256" key="5">
    <source>
        <dbReference type="ARBA" id="ARBA00023004"/>
    </source>
</evidence>
<evidence type="ECO:0000256" key="2">
    <source>
        <dbReference type="ARBA" id="ARBA00006490"/>
    </source>
</evidence>
<proteinExistence type="inferred from homology"/>
<evidence type="ECO:0000259" key="8">
    <source>
        <dbReference type="Pfam" id="PF00266"/>
    </source>
</evidence>
<dbReference type="AlphaFoldDB" id="A0A926D1H4"/>
<evidence type="ECO:0000256" key="1">
    <source>
        <dbReference type="ARBA" id="ARBA00001933"/>
    </source>
</evidence>
<dbReference type="Pfam" id="PF00266">
    <property type="entry name" value="Aminotran_5"/>
    <property type="match status" value="1"/>
</dbReference>
<evidence type="ECO:0000313" key="9">
    <source>
        <dbReference type="EMBL" id="MBC8530650.1"/>
    </source>
</evidence>
<protein>
    <submittedName>
        <fullName evidence="9">Cysteine desulfurase</fullName>
    </submittedName>
</protein>
<accession>A0A926D1H4</accession>
<keyword evidence="6" id="KW-0411">Iron-sulfur</keyword>
<keyword evidence="3" id="KW-0479">Metal-binding</keyword>
<evidence type="ECO:0000256" key="3">
    <source>
        <dbReference type="ARBA" id="ARBA00022723"/>
    </source>
</evidence>
<dbReference type="GO" id="GO:0046872">
    <property type="term" value="F:metal ion binding"/>
    <property type="evidence" value="ECO:0007669"/>
    <property type="project" value="UniProtKB-KW"/>
</dbReference>
<dbReference type="InterPro" id="IPR015424">
    <property type="entry name" value="PyrdxlP-dep_Trfase"/>
</dbReference>
<dbReference type="Proteomes" id="UP000623172">
    <property type="component" value="Unassembled WGS sequence"/>
</dbReference>
<reference evidence="9" key="1">
    <citation type="submission" date="2020-08" db="EMBL/GenBank/DDBJ databases">
        <title>Genome public.</title>
        <authorList>
            <person name="Liu C."/>
            <person name="Sun Q."/>
        </authorList>
    </citation>
    <scope>NUCLEOTIDE SEQUENCE</scope>
    <source>
        <strain evidence="9">NSJ-53</strain>
    </source>
</reference>
<keyword evidence="4" id="KW-0663">Pyridoxal phosphate</keyword>
<name>A0A926D1H4_9FIRM</name>
<feature type="domain" description="Aminotransferase class V" evidence="8">
    <location>
        <begin position="2"/>
        <end position="361"/>
    </location>
</feature>
<organism evidence="9 10">
    <name type="scientific">Gehongia tenuis</name>
    <dbReference type="NCBI Taxonomy" id="2763655"/>
    <lineage>
        <taxon>Bacteria</taxon>
        <taxon>Bacillati</taxon>
        <taxon>Bacillota</taxon>
        <taxon>Clostridia</taxon>
        <taxon>Christensenellales</taxon>
        <taxon>Christensenellaceae</taxon>
        <taxon>Gehongia</taxon>
    </lineage>
</organism>
<dbReference type="InterPro" id="IPR020578">
    <property type="entry name" value="Aminotrans_V_PyrdxlP_BS"/>
</dbReference>
<dbReference type="PANTHER" id="PTHR11601:SF50">
    <property type="entry name" value="CYSTEINE DESULFURASE ISCS 2-RELATED"/>
    <property type="match status" value="1"/>
</dbReference>
<dbReference type="GO" id="GO:0051536">
    <property type="term" value="F:iron-sulfur cluster binding"/>
    <property type="evidence" value="ECO:0007669"/>
    <property type="project" value="UniProtKB-KW"/>
</dbReference>
<dbReference type="InterPro" id="IPR015422">
    <property type="entry name" value="PyrdxlP-dep_Trfase_small"/>
</dbReference>
<dbReference type="GO" id="GO:0003824">
    <property type="term" value="F:catalytic activity"/>
    <property type="evidence" value="ECO:0007669"/>
    <property type="project" value="UniProtKB-ARBA"/>
</dbReference>
<evidence type="ECO:0000256" key="6">
    <source>
        <dbReference type="ARBA" id="ARBA00023014"/>
    </source>
</evidence>
<dbReference type="Gene3D" id="1.10.260.50">
    <property type="match status" value="1"/>
</dbReference>
<sequence>MIYLDNSATTRPFEAVAETIKQASLEDFYNPSAPYGRAAAVEEKVEAARARTARPIGCEPGRIVFTSGGTESNNAALLGVALKRHPAKKHFVVGGIEHPSVLRTVQFLTNLGCTVTAVDPNGKGVIEPEKAAEAVTEDTVLVSVQHVNNETGAIQDLAAIAAAVRAKSPALIHADGVQAYLKVPLSLDAVDFYTVSAHKFHGPKGVGALYLRRDASVVPYLMGGGQEGGRRSGTLNVPGIVGMGLAAELYQTNRKEYVNHMMALKLLFLKELRNQLDEVYVNGPDPERAAPHILNLAFPGVRAEVLLHFLEERGVIIGTGSACSSKNTKVSAVLSAMKVARVRAEGSVRVSLCPLLTEADMKEAAGHMAEGVKMLRRFRRK</sequence>
<dbReference type="InterPro" id="IPR016454">
    <property type="entry name" value="Cysteine_dSase"/>
</dbReference>
<gene>
    <name evidence="9" type="ORF">H8696_02150</name>
</gene>
<dbReference type="RefSeq" id="WP_249314620.1">
    <property type="nucleotide sequence ID" value="NZ_JACRSR010000001.1"/>
</dbReference>